<dbReference type="EMBL" id="CP054257">
    <property type="protein sequence ID" value="QTQ10976.1"/>
    <property type="molecule type" value="Genomic_DNA"/>
</dbReference>
<feature type="compositionally biased region" description="Low complexity" evidence="5">
    <location>
        <begin position="207"/>
        <end position="238"/>
    </location>
</feature>
<dbReference type="Pfam" id="PF00877">
    <property type="entry name" value="NLPC_P60"/>
    <property type="match status" value="1"/>
</dbReference>
<feature type="chain" id="PRO_5037721988" evidence="6">
    <location>
        <begin position="29"/>
        <end position="425"/>
    </location>
</feature>
<evidence type="ECO:0000256" key="3">
    <source>
        <dbReference type="ARBA" id="ARBA00022801"/>
    </source>
</evidence>
<dbReference type="GO" id="GO:0008234">
    <property type="term" value="F:cysteine-type peptidase activity"/>
    <property type="evidence" value="ECO:0007669"/>
    <property type="project" value="UniProtKB-KW"/>
</dbReference>
<keyword evidence="6" id="KW-0732">Signal</keyword>
<feature type="domain" description="NlpC/P60" evidence="7">
    <location>
        <begin position="69"/>
        <end position="195"/>
    </location>
</feature>
<dbReference type="PROSITE" id="PS51935">
    <property type="entry name" value="NLPC_P60"/>
    <property type="match status" value="1"/>
</dbReference>
<dbReference type="InterPro" id="IPR038765">
    <property type="entry name" value="Papain-like_cys_pep_sf"/>
</dbReference>
<comment type="similarity">
    <text evidence="1">Belongs to the peptidase C40 family.</text>
</comment>
<dbReference type="InterPro" id="IPR000064">
    <property type="entry name" value="NLP_P60_dom"/>
</dbReference>
<dbReference type="PANTHER" id="PTHR47053:SF1">
    <property type="entry name" value="MUREIN DD-ENDOPEPTIDASE MEPH-RELATED"/>
    <property type="match status" value="1"/>
</dbReference>
<keyword evidence="2" id="KW-0645">Protease</keyword>
<dbReference type="GO" id="GO:0006508">
    <property type="term" value="P:proteolysis"/>
    <property type="evidence" value="ECO:0007669"/>
    <property type="project" value="UniProtKB-KW"/>
</dbReference>
<organism evidence="8 9">
    <name type="scientific">Treponema parvum</name>
    <dbReference type="NCBI Taxonomy" id="138851"/>
    <lineage>
        <taxon>Bacteria</taxon>
        <taxon>Pseudomonadati</taxon>
        <taxon>Spirochaetota</taxon>
        <taxon>Spirochaetia</taxon>
        <taxon>Spirochaetales</taxon>
        <taxon>Treponemataceae</taxon>
        <taxon>Treponema</taxon>
    </lineage>
</organism>
<sequence>MDKPIKNNRIILFVFTVFLCLTQGPCVAAQTVQVQDEGTIDAAQTIQAQATQASQASRPISQEHQKDAKQLREDIVNTAKKYVGARYEYGKTGPDSFDCSGFICTVAYEAASKKLPRTAKALYSFVKIIPQNRLEKGDIVFFRTTRDGSISHAGIYIGGNQFMHAVSDGPNTGVIVSSLKENTWKNAYAGSGKFLPSAESDGDEAAGSESSGQPAPSPSSASSHSAARGASSTGSTSTDGKRQSGKSGAAGNKRLNEDFINNLIFDATFGIDWSLFTSSRFLLNFRGVPLTLNARYAPWPLQPGINTGIRLNTGVGSVQIPLMFSVTANDYLRFYAGPVITLGDPDLPGGNRKIEASFFPGMIGLSWNTPSFTTGKIKASLTQDVVYSVFNATDGSALSFKNSLASGLVFSTGVRVTLPLSSLFK</sequence>
<dbReference type="PANTHER" id="PTHR47053">
    <property type="entry name" value="MUREIN DD-ENDOPEPTIDASE MEPH-RELATED"/>
    <property type="match status" value="1"/>
</dbReference>
<feature type="signal peptide" evidence="6">
    <location>
        <begin position="1"/>
        <end position="28"/>
    </location>
</feature>
<accession>A0A975EXV1</accession>
<dbReference type="Gene3D" id="3.90.1720.10">
    <property type="entry name" value="endopeptidase domain like (from Nostoc punctiforme)"/>
    <property type="match status" value="1"/>
</dbReference>
<reference evidence="8" key="1">
    <citation type="submission" date="2020-05" db="EMBL/GenBank/DDBJ databases">
        <authorList>
            <person name="Zeng H."/>
            <person name="Chan Y.K."/>
            <person name="Watt R.M."/>
        </authorList>
    </citation>
    <scope>NUCLEOTIDE SEQUENCE</scope>
    <source>
        <strain evidence="8">ATCC 700773</strain>
    </source>
</reference>
<evidence type="ECO:0000256" key="1">
    <source>
        <dbReference type="ARBA" id="ARBA00007074"/>
    </source>
</evidence>
<reference evidence="8" key="2">
    <citation type="journal article" date="2021" name="Microbiol. Resour. Announc.">
        <title>Complete Genome Sequences of Three Human Oral Treponema parvum Isolates.</title>
        <authorList>
            <person name="Zeng H."/>
            <person name="Watt R.M."/>
        </authorList>
    </citation>
    <scope>NUCLEOTIDE SEQUENCE</scope>
    <source>
        <strain evidence="8">ATCC 700773</strain>
    </source>
</reference>
<dbReference type="InterPro" id="IPR051202">
    <property type="entry name" value="Peptidase_C40"/>
</dbReference>
<dbReference type="SUPFAM" id="SSF54001">
    <property type="entry name" value="Cysteine proteinases"/>
    <property type="match status" value="1"/>
</dbReference>
<evidence type="ECO:0000256" key="6">
    <source>
        <dbReference type="SAM" id="SignalP"/>
    </source>
</evidence>
<evidence type="ECO:0000256" key="5">
    <source>
        <dbReference type="SAM" id="MobiDB-lite"/>
    </source>
</evidence>
<dbReference type="Proteomes" id="UP000671995">
    <property type="component" value="Chromosome"/>
</dbReference>
<name>A0A975EXV1_9SPIR</name>
<evidence type="ECO:0000256" key="4">
    <source>
        <dbReference type="ARBA" id="ARBA00022807"/>
    </source>
</evidence>
<protein>
    <submittedName>
        <fullName evidence="8">C40 family peptidase</fullName>
    </submittedName>
</protein>
<evidence type="ECO:0000259" key="7">
    <source>
        <dbReference type="PROSITE" id="PS51935"/>
    </source>
</evidence>
<feature type="region of interest" description="Disordered" evidence="5">
    <location>
        <begin position="197"/>
        <end position="252"/>
    </location>
</feature>
<evidence type="ECO:0000313" key="9">
    <source>
        <dbReference type="Proteomes" id="UP000671995"/>
    </source>
</evidence>
<dbReference type="AlphaFoldDB" id="A0A975EXV1"/>
<dbReference type="RefSeq" id="WP_210117770.1">
    <property type="nucleotide sequence ID" value="NZ_CP054257.1"/>
</dbReference>
<gene>
    <name evidence="8" type="ORF">HRI96_01455</name>
</gene>
<proteinExistence type="inferred from homology"/>
<keyword evidence="3" id="KW-0378">Hydrolase</keyword>
<evidence type="ECO:0000256" key="2">
    <source>
        <dbReference type="ARBA" id="ARBA00022670"/>
    </source>
</evidence>
<evidence type="ECO:0000313" key="8">
    <source>
        <dbReference type="EMBL" id="QTQ10976.1"/>
    </source>
</evidence>
<keyword evidence="4" id="KW-0788">Thiol protease</keyword>